<protein>
    <submittedName>
        <fullName evidence="8">Flp pilus assembly protein TadB</fullName>
    </submittedName>
</protein>
<organism evidence="8 9">
    <name type="scientific">Lipingzhangella halophila</name>
    <dbReference type="NCBI Taxonomy" id="1783352"/>
    <lineage>
        <taxon>Bacteria</taxon>
        <taxon>Bacillati</taxon>
        <taxon>Actinomycetota</taxon>
        <taxon>Actinomycetes</taxon>
        <taxon>Streptosporangiales</taxon>
        <taxon>Nocardiopsidaceae</taxon>
        <taxon>Lipingzhangella</taxon>
    </lineage>
</organism>
<keyword evidence="5 6" id="KW-0472">Membrane</keyword>
<evidence type="ECO:0000256" key="6">
    <source>
        <dbReference type="SAM" id="Phobius"/>
    </source>
</evidence>
<dbReference type="EMBL" id="JACHJT010000001">
    <property type="protein sequence ID" value="MBB4934407.1"/>
    <property type="molecule type" value="Genomic_DNA"/>
</dbReference>
<evidence type="ECO:0000256" key="4">
    <source>
        <dbReference type="ARBA" id="ARBA00022989"/>
    </source>
</evidence>
<keyword evidence="3 6" id="KW-0812">Transmembrane</keyword>
<evidence type="ECO:0000256" key="3">
    <source>
        <dbReference type="ARBA" id="ARBA00022692"/>
    </source>
</evidence>
<evidence type="ECO:0000313" key="8">
    <source>
        <dbReference type="EMBL" id="MBB4934407.1"/>
    </source>
</evidence>
<feature type="transmembrane region" description="Helical" evidence="6">
    <location>
        <begin position="247"/>
        <end position="268"/>
    </location>
</feature>
<keyword evidence="4 6" id="KW-1133">Transmembrane helix</keyword>
<proteinExistence type="predicted"/>
<comment type="subcellular location">
    <subcellularLocation>
        <location evidence="1">Cell membrane</location>
        <topology evidence="1">Multi-pass membrane protein</topology>
    </subcellularLocation>
</comment>
<evidence type="ECO:0000313" key="9">
    <source>
        <dbReference type="Proteomes" id="UP000523007"/>
    </source>
</evidence>
<dbReference type="Proteomes" id="UP000523007">
    <property type="component" value="Unassembled WGS sequence"/>
</dbReference>
<evidence type="ECO:0000256" key="1">
    <source>
        <dbReference type="ARBA" id="ARBA00004651"/>
    </source>
</evidence>
<dbReference type="Pfam" id="PF00482">
    <property type="entry name" value="T2SSF"/>
    <property type="match status" value="1"/>
</dbReference>
<feature type="transmembrane region" description="Helical" evidence="6">
    <location>
        <begin position="55"/>
        <end position="84"/>
    </location>
</feature>
<evidence type="ECO:0000256" key="2">
    <source>
        <dbReference type="ARBA" id="ARBA00022475"/>
    </source>
</evidence>
<evidence type="ECO:0000256" key="5">
    <source>
        <dbReference type="ARBA" id="ARBA00023136"/>
    </source>
</evidence>
<evidence type="ECO:0000259" key="7">
    <source>
        <dbReference type="Pfam" id="PF00482"/>
    </source>
</evidence>
<reference evidence="8 9" key="1">
    <citation type="submission" date="2020-08" db="EMBL/GenBank/DDBJ databases">
        <title>Sequencing the genomes of 1000 actinobacteria strains.</title>
        <authorList>
            <person name="Klenk H.-P."/>
        </authorList>
    </citation>
    <scope>NUCLEOTIDE SEQUENCE [LARGE SCALE GENOMIC DNA]</scope>
    <source>
        <strain evidence="8 9">DSM 102030</strain>
    </source>
</reference>
<name>A0A7W7W4P9_9ACTN</name>
<keyword evidence="2" id="KW-1003">Cell membrane</keyword>
<feature type="transmembrane region" description="Helical" evidence="6">
    <location>
        <begin position="221"/>
        <end position="241"/>
    </location>
</feature>
<dbReference type="InterPro" id="IPR018076">
    <property type="entry name" value="T2SS_GspF_dom"/>
</dbReference>
<dbReference type="RefSeq" id="WP_221445623.1">
    <property type="nucleotide sequence ID" value="NZ_JACHJT010000001.1"/>
</dbReference>
<dbReference type="PANTHER" id="PTHR35007:SF3">
    <property type="entry name" value="POSSIBLE CONSERVED ALANINE RICH MEMBRANE PROTEIN"/>
    <property type="match status" value="1"/>
</dbReference>
<gene>
    <name evidence="8" type="ORF">F4561_005227</name>
</gene>
<keyword evidence="9" id="KW-1185">Reference proteome</keyword>
<sequence length="287" mass="29357">MTSMAISAVSGALVAGGLYLAVLTASAAASASSVVARTRSSLARLRRRDAVVRLGGALVAGLAVGVATGWPVAAVLAAAALWWLPPVLGPDVATRRATERIDAVATWTELLGDEISGAAGLHQAIAASAQAAPAAIREEVTDLDRRLREGEDAEVALAQFARRVGVPTADLVAVSLATGLSGHASDLGAYLARLAETARERSIMLARIAASRARLRSSVRIIVAVTVVMASGLVVFTPDFLTPYDSVAGQLVLALVGAIWAVSLSAMARMAHPDLGQRILTVEGGAT</sequence>
<accession>A0A7W7W4P9</accession>
<comment type="caution">
    <text evidence="8">The sequence shown here is derived from an EMBL/GenBank/DDBJ whole genome shotgun (WGS) entry which is preliminary data.</text>
</comment>
<dbReference type="AlphaFoldDB" id="A0A7W7W4P9"/>
<dbReference type="GO" id="GO:0005886">
    <property type="term" value="C:plasma membrane"/>
    <property type="evidence" value="ECO:0007669"/>
    <property type="project" value="UniProtKB-SubCell"/>
</dbReference>
<feature type="domain" description="Type II secretion system protein GspF" evidence="7">
    <location>
        <begin position="108"/>
        <end position="233"/>
    </location>
</feature>
<dbReference type="PANTHER" id="PTHR35007">
    <property type="entry name" value="INTEGRAL MEMBRANE PROTEIN-RELATED"/>
    <property type="match status" value="1"/>
</dbReference>